<evidence type="ECO:0000313" key="2">
    <source>
        <dbReference type="Proteomes" id="UP000237000"/>
    </source>
</evidence>
<comment type="caution">
    <text evidence="1">The sequence shown here is derived from an EMBL/GenBank/DDBJ whole genome shotgun (WGS) entry which is preliminary data.</text>
</comment>
<keyword evidence="2" id="KW-1185">Reference proteome</keyword>
<name>A0A2P5F508_TREOI</name>
<dbReference type="InParanoid" id="A0A2P5F508"/>
<dbReference type="EMBL" id="JXTC01000061">
    <property type="protein sequence ID" value="PON92878.1"/>
    <property type="molecule type" value="Genomic_DNA"/>
</dbReference>
<dbReference type="Proteomes" id="UP000237000">
    <property type="component" value="Unassembled WGS sequence"/>
</dbReference>
<reference evidence="2" key="1">
    <citation type="submission" date="2016-06" db="EMBL/GenBank/DDBJ databases">
        <title>Parallel loss of symbiosis genes in relatives of nitrogen-fixing non-legume Parasponia.</title>
        <authorList>
            <person name="Van Velzen R."/>
            <person name="Holmer R."/>
            <person name="Bu F."/>
            <person name="Rutten L."/>
            <person name="Van Zeijl A."/>
            <person name="Liu W."/>
            <person name="Santuari L."/>
            <person name="Cao Q."/>
            <person name="Sharma T."/>
            <person name="Shen D."/>
            <person name="Roswanjaya Y."/>
            <person name="Wardhani T."/>
            <person name="Kalhor M.S."/>
            <person name="Jansen J."/>
            <person name="Van den Hoogen J."/>
            <person name="Gungor B."/>
            <person name="Hartog M."/>
            <person name="Hontelez J."/>
            <person name="Verver J."/>
            <person name="Yang W.-C."/>
            <person name="Schijlen E."/>
            <person name="Repin R."/>
            <person name="Schilthuizen M."/>
            <person name="Schranz E."/>
            <person name="Heidstra R."/>
            <person name="Miyata K."/>
            <person name="Fedorova E."/>
            <person name="Kohlen W."/>
            <person name="Bisseling T."/>
            <person name="Smit S."/>
            <person name="Geurts R."/>
        </authorList>
    </citation>
    <scope>NUCLEOTIDE SEQUENCE [LARGE SCALE GENOMIC DNA]</scope>
    <source>
        <strain evidence="2">cv. RG33-2</strain>
    </source>
</reference>
<evidence type="ECO:0000313" key="1">
    <source>
        <dbReference type="EMBL" id="PON92878.1"/>
    </source>
</evidence>
<gene>
    <name evidence="1" type="ORF">TorRG33x02_111570</name>
</gene>
<sequence>MMYNLAEQYYSGRVSTLEEGGETKIKGKNINTSLNPIFISLLTHLPSYMINSPLL</sequence>
<proteinExistence type="predicted"/>
<dbReference type="OrthoDB" id="10373215at2759"/>
<protein>
    <submittedName>
        <fullName evidence="1">Uncharacterized protein</fullName>
    </submittedName>
</protein>
<accession>A0A2P5F508</accession>
<dbReference type="AlphaFoldDB" id="A0A2P5F508"/>
<organism evidence="1 2">
    <name type="scientific">Trema orientale</name>
    <name type="common">Charcoal tree</name>
    <name type="synonym">Celtis orientalis</name>
    <dbReference type="NCBI Taxonomy" id="63057"/>
    <lineage>
        <taxon>Eukaryota</taxon>
        <taxon>Viridiplantae</taxon>
        <taxon>Streptophyta</taxon>
        <taxon>Embryophyta</taxon>
        <taxon>Tracheophyta</taxon>
        <taxon>Spermatophyta</taxon>
        <taxon>Magnoliopsida</taxon>
        <taxon>eudicotyledons</taxon>
        <taxon>Gunneridae</taxon>
        <taxon>Pentapetalae</taxon>
        <taxon>rosids</taxon>
        <taxon>fabids</taxon>
        <taxon>Rosales</taxon>
        <taxon>Cannabaceae</taxon>
        <taxon>Trema</taxon>
    </lineage>
</organism>